<dbReference type="InterPro" id="IPR029470">
    <property type="entry name" value="PDDEXK_4"/>
</dbReference>
<name>A0ABX8FB04_9BACI</name>
<accession>A0ABX8FB04</accession>
<keyword evidence="2" id="KW-1185">Reference proteome</keyword>
<sequence>MQQTKCPRCNADLMEGSWEDIQENNNGGVTVDVLPVMVCQQKCGYMREAVDGPTIIAQQGEDRLLLLYPNEQGRILEVIDSVLWPPMHYMSLLSRGGWEDYAGNHDVQSLLEKARDTRAAHLEQPNLFQFATSELSQDAFLCWLMSWCEQPYRTLDHALHKASLDFMTAIFNLHGLPVPVIDSVKLERQFKSLDILAIVNNKFAILIEDKTYTKDHSNQLLRYREAVKAAYPELIQLPIYFKIADQSHYRSPEGAGYKSFTRSMMLEVLNRGIANRVSNSIFTDYQIHLQHIENSVAAFRTKRIEEWDAFAWQGFYQELQKEINGNWGYVSNKQGGFWGFWWRSASFAPYLLQLEQKRLCVKLKATEEEGRVSHPTAKKALKGILEKSEESCLQLRKPARLGVGKTVTVAERNDYLWTKSDGTIDLERTIGELKRF</sequence>
<dbReference type="Pfam" id="PF14281">
    <property type="entry name" value="PDDEXK_4"/>
    <property type="match status" value="1"/>
</dbReference>
<dbReference type="EMBL" id="CP071709">
    <property type="protein sequence ID" value="QVY61270.1"/>
    <property type="molecule type" value="Genomic_DNA"/>
</dbReference>
<evidence type="ECO:0000313" key="2">
    <source>
        <dbReference type="Proteomes" id="UP000679247"/>
    </source>
</evidence>
<dbReference type="Proteomes" id="UP000679247">
    <property type="component" value="Chromosome"/>
</dbReference>
<reference evidence="1 2" key="1">
    <citation type="submission" date="2021-03" db="EMBL/GenBank/DDBJ databases">
        <title>The first data on the complete genome of the tetrodotoxin-producing bacterium.</title>
        <authorList>
            <person name="Melnikova D.I."/>
            <person name="Nijland R."/>
            <person name="Magarlamov T.Y."/>
        </authorList>
    </citation>
    <scope>NUCLEOTIDE SEQUENCE [LARGE SCALE GENOMIC DNA]</scope>
    <source>
        <strain evidence="1 2">1839</strain>
    </source>
</reference>
<protein>
    <submittedName>
        <fullName evidence="1">PD-(D/E)XK nuclease family protein</fullName>
    </submittedName>
</protein>
<evidence type="ECO:0000313" key="1">
    <source>
        <dbReference type="EMBL" id="QVY61270.1"/>
    </source>
</evidence>
<organism evidence="1 2">
    <name type="scientific">Cytobacillus gottheilii</name>
    <dbReference type="NCBI Taxonomy" id="859144"/>
    <lineage>
        <taxon>Bacteria</taxon>
        <taxon>Bacillati</taxon>
        <taxon>Bacillota</taxon>
        <taxon>Bacilli</taxon>
        <taxon>Bacillales</taxon>
        <taxon>Bacillaceae</taxon>
        <taxon>Cytobacillus</taxon>
    </lineage>
</organism>
<dbReference type="RefSeq" id="WP_214476333.1">
    <property type="nucleotide sequence ID" value="NZ_CP071709.1"/>
</dbReference>
<gene>
    <name evidence="1" type="ORF">J1899_20305</name>
</gene>
<proteinExistence type="predicted"/>